<feature type="domain" description="FecR protein" evidence="2">
    <location>
        <begin position="107"/>
        <end position="201"/>
    </location>
</feature>
<proteinExistence type="predicted"/>
<evidence type="ECO:0000259" key="2">
    <source>
        <dbReference type="Pfam" id="PF04773"/>
    </source>
</evidence>
<dbReference type="Proteomes" id="UP001258315">
    <property type="component" value="Unassembled WGS sequence"/>
</dbReference>
<dbReference type="PANTHER" id="PTHR30273:SF2">
    <property type="entry name" value="PROTEIN FECR"/>
    <property type="match status" value="1"/>
</dbReference>
<dbReference type="InterPro" id="IPR012373">
    <property type="entry name" value="Ferrdict_sens_TM"/>
</dbReference>
<dbReference type="Pfam" id="PF04773">
    <property type="entry name" value="FecR"/>
    <property type="match status" value="1"/>
</dbReference>
<dbReference type="EMBL" id="JAVLVU010000001">
    <property type="protein sequence ID" value="MDT3405357.1"/>
    <property type="molecule type" value="Genomic_DNA"/>
</dbReference>
<accession>A0ABU3H018</accession>
<dbReference type="InterPro" id="IPR032508">
    <property type="entry name" value="FecR_C"/>
</dbReference>
<keyword evidence="1" id="KW-1133">Transmembrane helix</keyword>
<reference evidence="5" key="1">
    <citation type="submission" date="2023-07" db="EMBL/GenBank/DDBJ databases">
        <title>Functional and genomic diversity of the sorghum phyllosphere microbiome.</title>
        <authorList>
            <person name="Shade A."/>
        </authorList>
    </citation>
    <scope>NUCLEOTIDE SEQUENCE [LARGE SCALE GENOMIC DNA]</scope>
    <source>
        <strain evidence="5">SORGH_AS_0422</strain>
    </source>
</reference>
<dbReference type="PANTHER" id="PTHR30273">
    <property type="entry name" value="PERIPLASMIC SIGNAL SENSOR AND SIGMA FACTOR ACTIVATOR FECR-RELATED"/>
    <property type="match status" value="1"/>
</dbReference>
<name>A0ABU3H018_9SPHI</name>
<comment type="caution">
    <text evidence="4">The sequence shown here is derived from an EMBL/GenBank/DDBJ whole genome shotgun (WGS) entry which is preliminary data.</text>
</comment>
<organism evidence="4 5">
    <name type="scientific">Mucilaginibacter terrae</name>
    <dbReference type="NCBI Taxonomy" id="1955052"/>
    <lineage>
        <taxon>Bacteria</taxon>
        <taxon>Pseudomonadati</taxon>
        <taxon>Bacteroidota</taxon>
        <taxon>Sphingobacteriia</taxon>
        <taxon>Sphingobacteriales</taxon>
        <taxon>Sphingobacteriaceae</taxon>
        <taxon>Mucilaginibacter</taxon>
    </lineage>
</organism>
<dbReference type="Gene3D" id="3.55.50.30">
    <property type="match status" value="1"/>
</dbReference>
<feature type="transmembrane region" description="Helical" evidence="1">
    <location>
        <begin position="76"/>
        <end position="93"/>
    </location>
</feature>
<evidence type="ECO:0000256" key="1">
    <source>
        <dbReference type="SAM" id="Phobius"/>
    </source>
</evidence>
<evidence type="ECO:0000313" key="4">
    <source>
        <dbReference type="EMBL" id="MDT3405357.1"/>
    </source>
</evidence>
<evidence type="ECO:0000313" key="5">
    <source>
        <dbReference type="Proteomes" id="UP001258315"/>
    </source>
</evidence>
<dbReference type="InterPro" id="IPR006860">
    <property type="entry name" value="FecR"/>
</dbReference>
<keyword evidence="5" id="KW-1185">Reference proteome</keyword>
<gene>
    <name evidence="4" type="ORF">QE417_004429</name>
</gene>
<keyword evidence="1" id="KW-0472">Membrane</keyword>
<protein>
    <submittedName>
        <fullName evidence="4">Transmembrane sensor</fullName>
    </submittedName>
</protein>
<dbReference type="Gene3D" id="2.60.120.1440">
    <property type="match status" value="1"/>
</dbReference>
<dbReference type="RefSeq" id="WP_311953821.1">
    <property type="nucleotide sequence ID" value="NZ_JAVLVU010000001.1"/>
</dbReference>
<dbReference type="Pfam" id="PF16344">
    <property type="entry name" value="FecR_C"/>
    <property type="match status" value="1"/>
</dbReference>
<evidence type="ECO:0000259" key="3">
    <source>
        <dbReference type="Pfam" id="PF16344"/>
    </source>
</evidence>
<dbReference type="PIRSF" id="PIRSF018266">
    <property type="entry name" value="FecR"/>
    <property type="match status" value="1"/>
</dbReference>
<feature type="domain" description="Protein FecR C-terminal" evidence="3">
    <location>
        <begin position="251"/>
        <end position="318"/>
    </location>
</feature>
<keyword evidence="1 4" id="KW-0812">Transmembrane</keyword>
<sequence>MKHKESAQVRILLQKYREGSCTPQEAQRIENWLRILDKNSPDVEHNTEEKLLKASRKQVAKSIALPRNVYTIMRPYMRIAAALLLIPLAYILYTKPLPTPVVTRQQFSTVAGERKIIRLPDSTEVVLNASSKLIVSADFNEKKRNVKLSGEAYFRVAHDASKPFIVSTGKLQTRVLGTEFNVHAYDNESNIKVAVVKGRVRVSEKKQTGNAKQLGSILTHNLMLNYNLNNQHYTITTADAEKIASWQNGGLYFEDADIQEIVMALSRRYNCNIELADKPVGKCNYTIGFSREPLSEVLRVLNQLTGITYKSAQNKIIIHAKNCH</sequence>